<evidence type="ECO:0000256" key="1">
    <source>
        <dbReference type="ARBA" id="ARBA00023015"/>
    </source>
</evidence>
<dbReference type="PRINTS" id="PR00035">
    <property type="entry name" value="HTHGNTR"/>
</dbReference>
<evidence type="ECO:0000313" key="5">
    <source>
        <dbReference type="EMBL" id="KAB1440586.1"/>
    </source>
</evidence>
<reference evidence="5 6" key="2">
    <citation type="submission" date="2020-02" db="EMBL/GenBank/DDBJ databases">
        <title>Candidatus Galacturonibacter soehngenii shows hetero-acetogenic catabolism of galacturonic acid but lacks a canonical carbon monoxide dehydrogenase/acetyl-CoA synthase complex.</title>
        <authorList>
            <person name="Diender M."/>
            <person name="Stouten G.R."/>
            <person name="Petersen J.F."/>
            <person name="Nielsen P.H."/>
            <person name="Dueholm M.S."/>
            <person name="Pronk J.T."/>
            <person name="Van Loosdrecht M.C.M."/>
        </authorList>
    </citation>
    <scope>NUCLEOTIDE SEQUENCE [LARGE SCALE GENOMIC DNA]</scope>
    <source>
        <strain evidence="5">GalUA</strain>
    </source>
</reference>
<dbReference type="SMART" id="SM00345">
    <property type="entry name" value="HTH_GNTR"/>
    <property type="match status" value="1"/>
</dbReference>
<keyword evidence="3" id="KW-0804">Transcription</keyword>
<dbReference type="InterPro" id="IPR000524">
    <property type="entry name" value="Tscrpt_reg_HTH_GntR"/>
</dbReference>
<dbReference type="CDD" id="cd07377">
    <property type="entry name" value="WHTH_GntR"/>
    <property type="match status" value="1"/>
</dbReference>
<sequence length="124" mass="14223">MTWNLNSDRPIYSQLIDKLKMDIISGVYNPGDKIPSVRELAADASVNPNTMQKALAELERDGLVFSQRTSGRFITEDKNMIKNVKNQLAIEQITEFFERMNQLGYKKEETIKLIESALRGKENE</sequence>
<keyword evidence="6" id="KW-1185">Reference proteome</keyword>
<dbReference type="PANTHER" id="PTHR38445">
    <property type="entry name" value="HTH-TYPE TRANSCRIPTIONAL REPRESSOR YTRA"/>
    <property type="match status" value="1"/>
</dbReference>
<comment type="caution">
    <text evidence="5">The sequence shown here is derived from an EMBL/GenBank/DDBJ whole genome shotgun (WGS) entry which is preliminary data.</text>
</comment>
<keyword evidence="2" id="KW-0238">DNA-binding</keyword>
<evidence type="ECO:0000313" key="6">
    <source>
        <dbReference type="Proteomes" id="UP000461768"/>
    </source>
</evidence>
<dbReference type="InterPro" id="IPR036390">
    <property type="entry name" value="WH_DNA-bd_sf"/>
</dbReference>
<accession>A0A7V7QNI8</accession>
<dbReference type="Proteomes" id="UP000461768">
    <property type="component" value="Unassembled WGS sequence"/>
</dbReference>
<evidence type="ECO:0000259" key="4">
    <source>
        <dbReference type="PROSITE" id="PS50949"/>
    </source>
</evidence>
<feature type="domain" description="HTH gntR-type" evidence="4">
    <location>
        <begin position="9"/>
        <end position="77"/>
    </location>
</feature>
<reference evidence="5 6" key="1">
    <citation type="submission" date="2019-09" db="EMBL/GenBank/DDBJ databases">
        <authorList>
            <person name="Valk L.C."/>
        </authorList>
    </citation>
    <scope>NUCLEOTIDE SEQUENCE [LARGE SCALE GENOMIC DNA]</scope>
    <source>
        <strain evidence="5">GalUA</strain>
    </source>
</reference>
<proteinExistence type="predicted"/>
<evidence type="ECO:0000256" key="2">
    <source>
        <dbReference type="ARBA" id="ARBA00023125"/>
    </source>
</evidence>
<keyword evidence="1" id="KW-0805">Transcription regulation</keyword>
<evidence type="ECO:0000256" key="3">
    <source>
        <dbReference type="ARBA" id="ARBA00023163"/>
    </source>
</evidence>
<protein>
    <submittedName>
        <fullName evidence="5">GntR family transcriptional regulator</fullName>
    </submittedName>
</protein>
<dbReference type="EMBL" id="WAGX01000003">
    <property type="protein sequence ID" value="KAB1440586.1"/>
    <property type="molecule type" value="Genomic_DNA"/>
</dbReference>
<organism evidence="5 6">
    <name type="scientific">Candidatus Galacturonatibacter soehngenii</name>
    <dbReference type="NCBI Taxonomy" id="2307010"/>
    <lineage>
        <taxon>Bacteria</taxon>
        <taxon>Bacillati</taxon>
        <taxon>Bacillota</taxon>
        <taxon>Clostridia</taxon>
        <taxon>Lachnospirales</taxon>
        <taxon>Lachnospiraceae</taxon>
        <taxon>Candidatus Galacturonatibacter</taxon>
    </lineage>
</organism>
<dbReference type="GO" id="GO:0003677">
    <property type="term" value="F:DNA binding"/>
    <property type="evidence" value="ECO:0007669"/>
    <property type="project" value="UniProtKB-KW"/>
</dbReference>
<dbReference type="SUPFAM" id="SSF46785">
    <property type="entry name" value="Winged helix' DNA-binding domain"/>
    <property type="match status" value="1"/>
</dbReference>
<dbReference type="RefSeq" id="WP_151141185.1">
    <property type="nucleotide sequence ID" value="NZ_WAGX01000003.1"/>
</dbReference>
<dbReference type="Pfam" id="PF00392">
    <property type="entry name" value="GntR"/>
    <property type="match status" value="1"/>
</dbReference>
<gene>
    <name evidence="5" type="ORF">F7O84_01785</name>
</gene>
<name>A0A7V7QNI8_9FIRM</name>
<dbReference type="PANTHER" id="PTHR38445:SF6">
    <property type="entry name" value="GNTR-FAMILY TRANSCRIPTIONAL REGULATOR"/>
    <property type="match status" value="1"/>
</dbReference>
<dbReference type="InterPro" id="IPR036388">
    <property type="entry name" value="WH-like_DNA-bd_sf"/>
</dbReference>
<dbReference type="Gene3D" id="1.10.10.10">
    <property type="entry name" value="Winged helix-like DNA-binding domain superfamily/Winged helix DNA-binding domain"/>
    <property type="match status" value="1"/>
</dbReference>
<dbReference type="OrthoDB" id="163333at2"/>
<dbReference type="AlphaFoldDB" id="A0A7V7QNI8"/>
<dbReference type="GO" id="GO:0003700">
    <property type="term" value="F:DNA-binding transcription factor activity"/>
    <property type="evidence" value="ECO:0007669"/>
    <property type="project" value="InterPro"/>
</dbReference>
<dbReference type="PROSITE" id="PS50949">
    <property type="entry name" value="HTH_GNTR"/>
    <property type="match status" value="1"/>
</dbReference>